<protein>
    <recommendedName>
        <fullName evidence="11">Dihydroorotate dehydrogenase (quinone)</fullName>
        <ecNumber evidence="11">1.3.5.2</ecNumber>
    </recommendedName>
    <alternativeName>
        <fullName evidence="11">DHOdehase</fullName>
        <shortName evidence="11">DHOD</shortName>
        <shortName evidence="11">DHODase</shortName>
    </alternativeName>
    <alternativeName>
        <fullName evidence="11">Dihydroorotate oxidase</fullName>
    </alternativeName>
</protein>
<dbReference type="SUPFAM" id="SSF51395">
    <property type="entry name" value="FMN-linked oxidoreductases"/>
    <property type="match status" value="1"/>
</dbReference>
<feature type="binding site" evidence="11">
    <location>
        <position position="133"/>
    </location>
    <ligand>
        <name>FMN</name>
        <dbReference type="ChEBI" id="CHEBI:58210"/>
    </ligand>
</feature>
<comment type="cofactor">
    <cofactor evidence="11">
        <name>FMN</name>
        <dbReference type="ChEBI" id="CHEBI:58210"/>
    </cofactor>
    <text evidence="11">Binds 1 FMN per subunit.</text>
</comment>
<dbReference type="CDD" id="cd04738">
    <property type="entry name" value="DHOD_2_like"/>
    <property type="match status" value="1"/>
</dbReference>
<name>A0A378JA36_9GAMM</name>
<dbReference type="EC" id="1.3.5.2" evidence="11"/>
<dbReference type="GO" id="GO:0106430">
    <property type="term" value="F:dihydroorotate dehydrogenase (quinone) activity"/>
    <property type="evidence" value="ECO:0007669"/>
    <property type="project" value="UniProtKB-EC"/>
</dbReference>
<feature type="binding site" evidence="11">
    <location>
        <position position="239"/>
    </location>
    <ligand>
        <name>FMN</name>
        <dbReference type="ChEBI" id="CHEBI:58210"/>
    </ligand>
</feature>
<evidence type="ECO:0000313" key="13">
    <source>
        <dbReference type="EMBL" id="KTD10710.1"/>
    </source>
</evidence>
<dbReference type="STRING" id="45066.Lgra_1676"/>
<evidence type="ECO:0000256" key="10">
    <source>
        <dbReference type="ARBA" id="ARBA00048639"/>
    </source>
</evidence>
<keyword evidence="6 11" id="KW-0288">FMN</keyword>
<evidence type="ECO:0000256" key="8">
    <source>
        <dbReference type="ARBA" id="ARBA00023002"/>
    </source>
</evidence>
<dbReference type="InterPro" id="IPR005719">
    <property type="entry name" value="Dihydroorotate_DH_2"/>
</dbReference>
<feature type="binding site" evidence="11">
    <location>
        <begin position="105"/>
        <end position="109"/>
    </location>
    <ligand>
        <name>substrate</name>
    </ligand>
</feature>
<reference evidence="14 16" key="2">
    <citation type="submission" date="2018-06" db="EMBL/GenBank/DDBJ databases">
        <authorList>
            <consortium name="Pathogen Informatics"/>
            <person name="Doyle S."/>
        </authorList>
    </citation>
    <scope>NUCLEOTIDE SEQUENCE [LARGE SCALE GENOMIC DNA]</scope>
    <source>
        <strain evidence="14 16">NCTC12388</strain>
    </source>
</reference>
<evidence type="ECO:0000256" key="1">
    <source>
        <dbReference type="ARBA" id="ARBA00003125"/>
    </source>
</evidence>
<dbReference type="GO" id="GO:0006207">
    <property type="term" value="P:'de novo' pyrimidine nucleobase biosynthetic process"/>
    <property type="evidence" value="ECO:0007669"/>
    <property type="project" value="UniProtKB-UniRule"/>
</dbReference>
<evidence type="ECO:0000313" key="14">
    <source>
        <dbReference type="EMBL" id="STX43757.1"/>
    </source>
</evidence>
<evidence type="ECO:0000259" key="12">
    <source>
        <dbReference type="Pfam" id="PF01180"/>
    </source>
</evidence>
<dbReference type="AlphaFoldDB" id="A0A378JA36"/>
<dbReference type="GO" id="GO:0005737">
    <property type="term" value="C:cytoplasm"/>
    <property type="evidence" value="ECO:0007669"/>
    <property type="project" value="InterPro"/>
</dbReference>
<dbReference type="PROSITE" id="PS00912">
    <property type="entry name" value="DHODEHASE_2"/>
    <property type="match status" value="1"/>
</dbReference>
<dbReference type="PANTHER" id="PTHR48109">
    <property type="entry name" value="DIHYDROOROTATE DEHYDROGENASE (QUINONE), MITOCHONDRIAL-RELATED"/>
    <property type="match status" value="1"/>
</dbReference>
<proteinExistence type="inferred from homology"/>
<keyword evidence="5 11" id="KW-0285">Flavoprotein</keyword>
<evidence type="ECO:0000256" key="2">
    <source>
        <dbReference type="ARBA" id="ARBA00004370"/>
    </source>
</evidence>
<comment type="similarity">
    <text evidence="4 11">Belongs to the dihydroorotate dehydrogenase family. Type 2 subfamily.</text>
</comment>
<dbReference type="EMBL" id="UGOB01000001">
    <property type="protein sequence ID" value="STX43757.1"/>
    <property type="molecule type" value="Genomic_DNA"/>
</dbReference>
<dbReference type="PIRSF" id="PIRSF000164">
    <property type="entry name" value="DHO_oxidase"/>
    <property type="match status" value="1"/>
</dbReference>
<dbReference type="Proteomes" id="UP000054691">
    <property type="component" value="Unassembled WGS sequence"/>
</dbReference>
<feature type="binding site" evidence="11">
    <location>
        <position position="60"/>
    </location>
    <ligand>
        <name>substrate</name>
    </ligand>
</feature>
<keyword evidence="8 11" id="KW-0560">Oxidoreductase</keyword>
<evidence type="ECO:0000256" key="7">
    <source>
        <dbReference type="ARBA" id="ARBA00022975"/>
    </source>
</evidence>
<dbReference type="GO" id="GO:0044205">
    <property type="term" value="P:'de novo' UMP biosynthetic process"/>
    <property type="evidence" value="ECO:0007669"/>
    <property type="project" value="UniProtKB-UniRule"/>
</dbReference>
<feature type="binding site" evidence="11">
    <location>
        <begin position="312"/>
        <end position="313"/>
    </location>
    <ligand>
        <name>FMN</name>
        <dbReference type="ChEBI" id="CHEBI:58210"/>
    </ligand>
</feature>
<feature type="binding site" evidence="11">
    <location>
        <position position="166"/>
    </location>
    <ligand>
        <name>FMN</name>
        <dbReference type="ChEBI" id="CHEBI:58210"/>
    </ligand>
</feature>
<organism evidence="14 16">
    <name type="scientific">Legionella gratiana</name>
    <dbReference type="NCBI Taxonomy" id="45066"/>
    <lineage>
        <taxon>Bacteria</taxon>
        <taxon>Pseudomonadati</taxon>
        <taxon>Pseudomonadota</taxon>
        <taxon>Gammaproteobacteria</taxon>
        <taxon>Legionellales</taxon>
        <taxon>Legionellaceae</taxon>
        <taxon>Legionella</taxon>
    </lineage>
</organism>
<dbReference type="PANTHER" id="PTHR48109:SF4">
    <property type="entry name" value="DIHYDROOROTATE DEHYDROGENASE (QUINONE), MITOCHONDRIAL"/>
    <property type="match status" value="1"/>
</dbReference>
<dbReference type="PROSITE" id="PS00911">
    <property type="entry name" value="DHODEHASE_1"/>
    <property type="match status" value="1"/>
</dbReference>
<dbReference type="NCBIfam" id="NF003645">
    <property type="entry name" value="PRK05286.1-2"/>
    <property type="match status" value="1"/>
</dbReference>
<dbReference type="InterPro" id="IPR005720">
    <property type="entry name" value="Dihydroorotate_DH_cat"/>
</dbReference>
<dbReference type="InterPro" id="IPR050074">
    <property type="entry name" value="DHO_dehydrogenase"/>
</dbReference>
<feature type="active site" description="Nucleophile" evidence="11">
    <location>
        <position position="169"/>
    </location>
</feature>
<evidence type="ECO:0000256" key="11">
    <source>
        <dbReference type="HAMAP-Rule" id="MF_00225"/>
    </source>
</evidence>
<feature type="binding site" evidence="11">
    <location>
        <position position="80"/>
    </location>
    <ligand>
        <name>FMN</name>
        <dbReference type="ChEBI" id="CHEBI:58210"/>
    </ligand>
</feature>
<comment type="catalytic activity">
    <reaction evidence="10 11">
        <text>(S)-dihydroorotate + a quinone = orotate + a quinol</text>
        <dbReference type="Rhea" id="RHEA:30187"/>
        <dbReference type="ChEBI" id="CHEBI:24646"/>
        <dbReference type="ChEBI" id="CHEBI:30839"/>
        <dbReference type="ChEBI" id="CHEBI:30864"/>
        <dbReference type="ChEBI" id="CHEBI:132124"/>
        <dbReference type="EC" id="1.3.5.2"/>
    </reaction>
</comment>
<feature type="binding site" evidence="11">
    <location>
        <position position="211"/>
    </location>
    <ligand>
        <name>FMN</name>
        <dbReference type="ChEBI" id="CHEBI:58210"/>
    </ligand>
</feature>
<sequence>MYSILRPLLFSMDAEKVHALSLSALHYLPKFCFKQAGHHPVRALGLQFPNIVGLAAGLDKNGEHLDALAKLGFAFIELGTVTPKPQVGNPKPRLFRLPEAQAIINRMGFNNQGVDALVAHVKKARYKGILGINIGKNKDTSLDCAADDYIYCFNKVYEHASYVTINISSPNTPDLRQLQQKEYFAHLLSKIRTEQIKLADQFQRHVPLVVKISPDENAETLKQMTEVILNFGIEGIIATNTTCSRKGVEHLLLAKESGGLSGKPLWNLSTQCLQLLKQYVGDDVTLIGVGGIDSCASARSKLNAGASLIQVYSGLIYKGPRLVHELANGLSTKDEL</sequence>
<feature type="binding site" evidence="11">
    <location>
        <begin position="240"/>
        <end position="241"/>
    </location>
    <ligand>
        <name>substrate</name>
    </ligand>
</feature>
<dbReference type="NCBIfam" id="NF003652">
    <property type="entry name" value="PRK05286.2-5"/>
    <property type="match status" value="1"/>
</dbReference>
<accession>A0A378JA36</accession>
<gene>
    <name evidence="11 14" type="primary">pyrD</name>
    <name evidence="13" type="ORF">Lgra_1676</name>
    <name evidence="14" type="ORF">NCTC12388_01206</name>
</gene>
<dbReference type="HAMAP" id="MF_00225">
    <property type="entry name" value="DHO_dh_type2"/>
    <property type="match status" value="1"/>
</dbReference>
<dbReference type="Gene3D" id="3.20.20.70">
    <property type="entry name" value="Aldolase class I"/>
    <property type="match status" value="1"/>
</dbReference>
<dbReference type="UniPathway" id="UPA00070">
    <property type="reaction ID" value="UER00946"/>
</dbReference>
<dbReference type="NCBIfam" id="TIGR01036">
    <property type="entry name" value="pyrD_sub2"/>
    <property type="match status" value="1"/>
</dbReference>
<evidence type="ECO:0000256" key="9">
    <source>
        <dbReference type="ARBA" id="ARBA00023136"/>
    </source>
</evidence>
<dbReference type="Pfam" id="PF01180">
    <property type="entry name" value="DHO_dh"/>
    <property type="match status" value="1"/>
</dbReference>
<keyword evidence="15" id="KW-1185">Reference proteome</keyword>
<dbReference type="InterPro" id="IPR012135">
    <property type="entry name" value="Dihydroorotate_DH_1_2"/>
</dbReference>
<evidence type="ECO:0000313" key="15">
    <source>
        <dbReference type="Proteomes" id="UP000054691"/>
    </source>
</evidence>
<comment type="pathway">
    <text evidence="3 11">Pyrimidine metabolism; UMP biosynthesis via de novo pathway; orotate from (S)-dihydroorotate (quinone route): step 1/1.</text>
</comment>
<dbReference type="OrthoDB" id="9802377at2"/>
<comment type="subcellular location">
    <subcellularLocation>
        <location evidence="11">Cell membrane</location>
        <topology evidence="11">Peripheral membrane protein</topology>
    </subcellularLocation>
    <subcellularLocation>
        <location evidence="2">Membrane</location>
    </subcellularLocation>
</comment>
<comment type="function">
    <text evidence="1 11">Catalyzes the conversion of dihydroorotate to orotate with quinone as electron acceptor.</text>
</comment>
<comment type="subunit">
    <text evidence="11">Monomer.</text>
</comment>
<evidence type="ECO:0000256" key="3">
    <source>
        <dbReference type="ARBA" id="ARBA00005161"/>
    </source>
</evidence>
<dbReference type="NCBIfam" id="NF003646">
    <property type="entry name" value="PRK05286.1-4"/>
    <property type="match status" value="1"/>
</dbReference>
<keyword evidence="7 11" id="KW-0665">Pyrimidine biosynthesis</keyword>
<feature type="binding site" evidence="11">
    <location>
        <position position="166"/>
    </location>
    <ligand>
        <name>substrate</name>
    </ligand>
</feature>
<evidence type="ECO:0000256" key="5">
    <source>
        <dbReference type="ARBA" id="ARBA00022630"/>
    </source>
</evidence>
<feature type="domain" description="Dihydroorotate dehydrogenase catalytic" evidence="12">
    <location>
        <begin position="42"/>
        <end position="331"/>
    </location>
</feature>
<dbReference type="Proteomes" id="UP000254476">
    <property type="component" value="Unassembled WGS sequence"/>
</dbReference>
<keyword evidence="9 11" id="KW-0472">Membrane</keyword>
<dbReference type="EMBL" id="LNYE01000022">
    <property type="protein sequence ID" value="KTD10710.1"/>
    <property type="molecule type" value="Genomic_DNA"/>
</dbReference>
<dbReference type="InterPro" id="IPR013785">
    <property type="entry name" value="Aldolase_TIM"/>
</dbReference>
<evidence type="ECO:0000313" key="16">
    <source>
        <dbReference type="Proteomes" id="UP000254476"/>
    </source>
</evidence>
<reference evidence="13 15" key="1">
    <citation type="submission" date="2015-11" db="EMBL/GenBank/DDBJ databases">
        <title>Genomic analysis of 38 Legionella species identifies large and diverse effector repertoires.</title>
        <authorList>
            <person name="Burstein D."/>
            <person name="Amaro F."/>
            <person name="Zusman T."/>
            <person name="Lifshitz Z."/>
            <person name="Cohen O."/>
            <person name="Gilbert J.A."/>
            <person name="Pupko T."/>
            <person name="Shuman H.A."/>
            <person name="Segal G."/>
        </authorList>
    </citation>
    <scope>NUCLEOTIDE SEQUENCE [LARGE SCALE GENOMIC DNA]</scope>
    <source>
        <strain evidence="13 15">Lyon 8420412</strain>
    </source>
</reference>
<evidence type="ECO:0000256" key="4">
    <source>
        <dbReference type="ARBA" id="ARBA00005359"/>
    </source>
</evidence>
<dbReference type="NCBIfam" id="NF003644">
    <property type="entry name" value="PRK05286.1-1"/>
    <property type="match status" value="1"/>
</dbReference>
<feature type="binding site" evidence="11">
    <location>
        <position position="171"/>
    </location>
    <ligand>
        <name>substrate</name>
    </ligand>
</feature>
<feature type="binding site" evidence="11">
    <location>
        <begin position="56"/>
        <end position="60"/>
    </location>
    <ligand>
        <name>FMN</name>
        <dbReference type="ChEBI" id="CHEBI:58210"/>
    </ligand>
</feature>
<dbReference type="RefSeq" id="WP_058498821.1">
    <property type="nucleotide sequence ID" value="NZ_CAAAHW010000001.1"/>
</dbReference>
<keyword evidence="11" id="KW-1003">Cell membrane</keyword>
<dbReference type="GO" id="GO:0005886">
    <property type="term" value="C:plasma membrane"/>
    <property type="evidence" value="ECO:0007669"/>
    <property type="project" value="UniProtKB-SubCell"/>
</dbReference>
<dbReference type="InterPro" id="IPR001295">
    <property type="entry name" value="Dihydroorotate_DH_CS"/>
</dbReference>
<feature type="binding site" evidence="11">
    <location>
        <position position="262"/>
    </location>
    <ligand>
        <name>FMN</name>
        <dbReference type="ChEBI" id="CHEBI:58210"/>
    </ligand>
</feature>
<feature type="binding site" evidence="11">
    <location>
        <position position="291"/>
    </location>
    <ligand>
        <name>FMN</name>
        <dbReference type="ChEBI" id="CHEBI:58210"/>
    </ligand>
</feature>
<evidence type="ECO:0000256" key="6">
    <source>
        <dbReference type="ARBA" id="ARBA00022643"/>
    </source>
</evidence>